<dbReference type="GO" id="GO:0008270">
    <property type="term" value="F:zinc ion binding"/>
    <property type="evidence" value="ECO:0007669"/>
    <property type="project" value="InterPro"/>
</dbReference>
<keyword evidence="1" id="KW-0479">Metal-binding</keyword>
<keyword evidence="2" id="KW-0805">Transcription regulation</keyword>
<dbReference type="GO" id="GO:0005634">
    <property type="term" value="C:nucleus"/>
    <property type="evidence" value="ECO:0007669"/>
    <property type="project" value="TreeGrafter"/>
</dbReference>
<dbReference type="SMART" id="SM00066">
    <property type="entry name" value="GAL4"/>
    <property type="match status" value="1"/>
</dbReference>
<evidence type="ECO:0000256" key="4">
    <source>
        <dbReference type="ARBA" id="ARBA00023242"/>
    </source>
</evidence>
<dbReference type="GO" id="GO:0006351">
    <property type="term" value="P:DNA-templated transcription"/>
    <property type="evidence" value="ECO:0007669"/>
    <property type="project" value="InterPro"/>
</dbReference>
<dbReference type="InterPro" id="IPR007219">
    <property type="entry name" value="XnlR_reg_dom"/>
</dbReference>
<dbReference type="CDD" id="cd00067">
    <property type="entry name" value="GAL4"/>
    <property type="match status" value="1"/>
</dbReference>
<feature type="domain" description="Zn(2)-C6 fungal-type" evidence="6">
    <location>
        <begin position="22"/>
        <end position="51"/>
    </location>
</feature>
<dbReference type="SUPFAM" id="SSF57701">
    <property type="entry name" value="Zn2/Cys6 DNA-binding domain"/>
    <property type="match status" value="1"/>
</dbReference>
<evidence type="ECO:0000256" key="2">
    <source>
        <dbReference type="ARBA" id="ARBA00023015"/>
    </source>
</evidence>
<keyword evidence="4" id="KW-0539">Nucleus</keyword>
<dbReference type="InterPro" id="IPR001138">
    <property type="entry name" value="Zn2Cys6_DnaBD"/>
</dbReference>
<dbReference type="Pfam" id="PF00172">
    <property type="entry name" value="Zn_clus"/>
    <property type="match status" value="1"/>
</dbReference>
<evidence type="ECO:0000256" key="3">
    <source>
        <dbReference type="ARBA" id="ARBA00023163"/>
    </source>
</evidence>
<proteinExistence type="predicted"/>
<feature type="compositionally biased region" description="Low complexity" evidence="5">
    <location>
        <begin position="664"/>
        <end position="675"/>
    </location>
</feature>
<dbReference type="InterPro" id="IPR051127">
    <property type="entry name" value="Fungal_SecMet_Regulators"/>
</dbReference>
<dbReference type="Pfam" id="PF04082">
    <property type="entry name" value="Fungal_trans"/>
    <property type="match status" value="1"/>
</dbReference>
<evidence type="ECO:0000313" key="7">
    <source>
        <dbReference type="EMBL" id="KAF2844766.1"/>
    </source>
</evidence>
<protein>
    <recommendedName>
        <fullName evidence="6">Zn(2)-C6 fungal-type domain-containing protein</fullName>
    </recommendedName>
</protein>
<name>A0A6A7ANE4_9PLEO</name>
<dbReference type="PROSITE" id="PS00463">
    <property type="entry name" value="ZN2_CY6_FUNGAL_1"/>
    <property type="match status" value="1"/>
</dbReference>
<dbReference type="EMBL" id="MU006364">
    <property type="protein sequence ID" value="KAF2844766.1"/>
    <property type="molecule type" value="Genomic_DNA"/>
</dbReference>
<feature type="region of interest" description="Disordered" evidence="5">
    <location>
        <begin position="645"/>
        <end position="681"/>
    </location>
</feature>
<dbReference type="Proteomes" id="UP000799423">
    <property type="component" value="Unassembled WGS sequence"/>
</dbReference>
<dbReference type="Gene3D" id="4.10.240.10">
    <property type="entry name" value="Zn(2)-C6 fungal-type DNA-binding domain"/>
    <property type="match status" value="1"/>
</dbReference>
<accession>A0A6A7ANE4</accession>
<dbReference type="SMART" id="SM00906">
    <property type="entry name" value="Fungal_trans"/>
    <property type="match status" value="1"/>
</dbReference>
<dbReference type="GO" id="GO:0000435">
    <property type="term" value="P:positive regulation of transcription from RNA polymerase II promoter by galactose"/>
    <property type="evidence" value="ECO:0007669"/>
    <property type="project" value="TreeGrafter"/>
</dbReference>
<dbReference type="OrthoDB" id="2571985at2759"/>
<dbReference type="PANTHER" id="PTHR47424">
    <property type="entry name" value="REGULATORY PROTEIN GAL4"/>
    <property type="match status" value="1"/>
</dbReference>
<gene>
    <name evidence="7" type="ORF">T440DRAFT_302203</name>
</gene>
<dbReference type="PROSITE" id="PS50048">
    <property type="entry name" value="ZN2_CY6_FUNGAL_2"/>
    <property type="match status" value="1"/>
</dbReference>
<evidence type="ECO:0000259" key="6">
    <source>
        <dbReference type="PROSITE" id="PS50048"/>
    </source>
</evidence>
<organism evidence="7 8">
    <name type="scientific">Plenodomus tracheiphilus IPT5</name>
    <dbReference type="NCBI Taxonomy" id="1408161"/>
    <lineage>
        <taxon>Eukaryota</taxon>
        <taxon>Fungi</taxon>
        <taxon>Dikarya</taxon>
        <taxon>Ascomycota</taxon>
        <taxon>Pezizomycotina</taxon>
        <taxon>Dothideomycetes</taxon>
        <taxon>Pleosporomycetidae</taxon>
        <taxon>Pleosporales</taxon>
        <taxon>Pleosporineae</taxon>
        <taxon>Leptosphaeriaceae</taxon>
        <taxon>Plenodomus</taxon>
    </lineage>
</organism>
<keyword evidence="8" id="KW-1185">Reference proteome</keyword>
<dbReference type="InterPro" id="IPR036864">
    <property type="entry name" value="Zn2-C6_fun-type_DNA-bd_sf"/>
</dbReference>
<reference evidence="7" key="1">
    <citation type="submission" date="2020-01" db="EMBL/GenBank/DDBJ databases">
        <authorList>
            <consortium name="DOE Joint Genome Institute"/>
            <person name="Haridas S."/>
            <person name="Albert R."/>
            <person name="Binder M."/>
            <person name="Bloem J."/>
            <person name="Labutti K."/>
            <person name="Salamov A."/>
            <person name="Andreopoulos B."/>
            <person name="Baker S.E."/>
            <person name="Barry K."/>
            <person name="Bills G."/>
            <person name="Bluhm B.H."/>
            <person name="Cannon C."/>
            <person name="Castanera R."/>
            <person name="Culley D.E."/>
            <person name="Daum C."/>
            <person name="Ezra D."/>
            <person name="Gonzalez J.B."/>
            <person name="Henrissat B."/>
            <person name="Kuo A."/>
            <person name="Liang C."/>
            <person name="Lipzen A."/>
            <person name="Lutzoni F."/>
            <person name="Magnuson J."/>
            <person name="Mondo S."/>
            <person name="Nolan M."/>
            <person name="Ohm R."/>
            <person name="Pangilinan J."/>
            <person name="Park H.-J."/>
            <person name="Ramirez L."/>
            <person name="Alfaro M."/>
            <person name="Sun H."/>
            <person name="Tritt A."/>
            <person name="Yoshinaga Y."/>
            <person name="Zwiers L.-H."/>
            <person name="Turgeon B.G."/>
            <person name="Goodwin S.B."/>
            <person name="Spatafora J.W."/>
            <person name="Crous P.W."/>
            <person name="Grigoriev I.V."/>
        </authorList>
    </citation>
    <scope>NUCLEOTIDE SEQUENCE</scope>
    <source>
        <strain evidence="7">IPT5</strain>
    </source>
</reference>
<dbReference type="CDD" id="cd12148">
    <property type="entry name" value="fungal_TF_MHR"/>
    <property type="match status" value="1"/>
</dbReference>
<dbReference type="GO" id="GO:0000981">
    <property type="term" value="F:DNA-binding transcription factor activity, RNA polymerase II-specific"/>
    <property type="evidence" value="ECO:0007669"/>
    <property type="project" value="InterPro"/>
</dbReference>
<evidence type="ECO:0000256" key="1">
    <source>
        <dbReference type="ARBA" id="ARBA00022723"/>
    </source>
</evidence>
<dbReference type="PANTHER" id="PTHR47424:SF15">
    <property type="entry name" value="ZN(II)2CYS6 TRANSCRIPTION FACTOR (EUROFUNG)"/>
    <property type="match status" value="1"/>
</dbReference>
<evidence type="ECO:0000313" key="8">
    <source>
        <dbReference type="Proteomes" id="UP000799423"/>
    </source>
</evidence>
<dbReference type="GO" id="GO:0000978">
    <property type="term" value="F:RNA polymerase II cis-regulatory region sequence-specific DNA binding"/>
    <property type="evidence" value="ECO:0007669"/>
    <property type="project" value="TreeGrafter"/>
</dbReference>
<keyword evidence="3" id="KW-0804">Transcription</keyword>
<sequence>MDDARSRHPATTRTTRTKSIEACERCREKRIKCNGLRPCSQCSKRDVQCVFAYTPAPETGGTELLAQKLDLVMARLDSIEQRLISPTGLASEFRLTPQIRGITQVNQQTGCFEYYGRTSTFGIASSLGKRLRGLEDATASVPPAKQCRTELDEVAAEPLDDNPKELGLSDLTSCCDYVVPPNALRKDRCLREAIADRHLESFFDTIHTFLPILDPETFKARYSSLRKLFGDRRLLLSAPNDGSRPQFVCLMYAVLALGALYEDGQEDASSWASWYFAEAQDMLGRLLDASNLQLIQAATFLGAYAQHAIKPNLAYILTGLATRLAFSIGLNVETLHSSLGFDLQEARRTWSIIYIQEVELSLDAGRPISLRSSEMNMNYPTPKLPMEEESSTKPAQVVFIRFLAELAKVVRRILEFSNDGRQVNSDLQQREALRQQLEHWRVSLPNYLSFGGTSDQHWKSRSALSSHWQAKQQSSLRCHYNTAIITLLRKSTPNNTIEPNGTDEEVMSSMHYRASLDAARDMIEHIYRSFEVAPALRRWSYYCFYCLHGTLVLLSKVADDYAHHRRQVRTERGTGWSGPHSGSNIDTTMVEKDRFFCGLAIEIFEKIQLKASQRCADVVRQFLRKCTVQSGQRVTNGFDVPLTSSGTYLPGDAQHPSRSNGAASRSYPQSSNPSSLTQSTKIADQHEDAVIEQDITRWNSGCIGSAQGPSGSSNTSPPISLDGLQAELYDALYRNDNVLMANQLYPFNSEAFGHNQVPFSEDVNWTGSWCGCSDVRTCSHTPHQTWAMYAEDGSNQ</sequence>
<evidence type="ECO:0000256" key="5">
    <source>
        <dbReference type="SAM" id="MobiDB-lite"/>
    </source>
</evidence>
<dbReference type="AlphaFoldDB" id="A0A6A7ANE4"/>